<keyword evidence="4" id="KW-0479">Metal-binding</keyword>
<comment type="similarity">
    <text evidence="2">Belongs to the peptidase M13 family.</text>
</comment>
<name>A0ABX9XAK8_9FLAO</name>
<dbReference type="Gene3D" id="3.40.390.10">
    <property type="entry name" value="Collagenase (Catalytic Domain)"/>
    <property type="match status" value="1"/>
</dbReference>
<keyword evidence="6" id="KW-0862">Zinc</keyword>
<dbReference type="Gene3D" id="1.10.1380.10">
    <property type="entry name" value="Neutral endopeptidase , domain2"/>
    <property type="match status" value="1"/>
</dbReference>
<keyword evidence="3" id="KW-0645">Protease</keyword>
<comment type="cofactor">
    <cofactor evidence="1">
        <name>Zn(2+)</name>
        <dbReference type="ChEBI" id="CHEBI:29105"/>
    </cofactor>
</comment>
<dbReference type="InterPro" id="IPR008753">
    <property type="entry name" value="Peptidase_M13_N"/>
</dbReference>
<dbReference type="RefSeq" id="WP_123278150.1">
    <property type="nucleotide sequence ID" value="NZ_JALRGU010000500.1"/>
</dbReference>
<keyword evidence="11" id="KW-1185">Reference proteome</keyword>
<evidence type="ECO:0000256" key="6">
    <source>
        <dbReference type="ARBA" id="ARBA00022833"/>
    </source>
</evidence>
<protein>
    <submittedName>
        <fullName evidence="10">M13 family peptidase</fullName>
    </submittedName>
</protein>
<evidence type="ECO:0000256" key="5">
    <source>
        <dbReference type="ARBA" id="ARBA00022801"/>
    </source>
</evidence>
<evidence type="ECO:0000256" key="1">
    <source>
        <dbReference type="ARBA" id="ARBA00001947"/>
    </source>
</evidence>
<dbReference type="PROSITE" id="PS51885">
    <property type="entry name" value="NEPRILYSIN"/>
    <property type="match status" value="1"/>
</dbReference>
<evidence type="ECO:0000256" key="4">
    <source>
        <dbReference type="ARBA" id="ARBA00022723"/>
    </source>
</evidence>
<comment type="caution">
    <text evidence="10">The sequence shown here is derived from an EMBL/GenBank/DDBJ whole genome shotgun (WGS) entry which is preliminary data.</text>
</comment>
<dbReference type="CDD" id="cd08662">
    <property type="entry name" value="M13"/>
    <property type="match status" value="1"/>
</dbReference>
<feature type="domain" description="Peptidase M13 C-terminal" evidence="8">
    <location>
        <begin position="478"/>
        <end position="680"/>
    </location>
</feature>
<dbReference type="EMBL" id="RJTW01000003">
    <property type="protein sequence ID" value="ROH95320.1"/>
    <property type="molecule type" value="Genomic_DNA"/>
</dbReference>
<dbReference type="PRINTS" id="PR00786">
    <property type="entry name" value="NEPRILYSIN"/>
</dbReference>
<evidence type="ECO:0000256" key="2">
    <source>
        <dbReference type="ARBA" id="ARBA00007357"/>
    </source>
</evidence>
<dbReference type="InterPro" id="IPR042089">
    <property type="entry name" value="Peptidase_M13_dom_2"/>
</dbReference>
<dbReference type="Proteomes" id="UP000281899">
    <property type="component" value="Unassembled WGS sequence"/>
</dbReference>
<keyword evidence="5" id="KW-0378">Hydrolase</keyword>
<sequence>MRKLILSLSLITGIFTQNLMNAQAKTIKTALHSKDRGLDLVAMDVSVRPQDDFYNYVNGNWMKTAQIPSDKPVWGSFDKLAEDTDNNSMMILNSLLTDNFAIGSEGRKIQELYASYVNMQKRNADGIKPIREKLDKIDAIKDLADLQNYLISVTKDGENNFYGWSVSADRKNSKMNAVYLGIPALGLWGRDYYQKVNEKNTETLAEYQKYVALMLKELGYTNADEAAKGVVEYEKSIAKTYLTNEQSRDNILQYNPQTMAELSDLVKGVNLPEYLKKAGVNTDKVIIGELNYYKNMDQLINEKKLAVIKDYMKFHLINSNATYLSGKLDTLHFNFFGKYVFGQQEQRALDKRGLELINKNIGEAFGKLYVEKYFPAESKAQMVELIDYLKKSFAVHIKKLTWMSPATKQKAMDKLNKFSVKVGYPDQWKDYSALEIIPGSSLYSNLQNIATWNYSKKLEKIGKPVDRSEWGMTPQTVNAYYRAVNNEIVFPAAILQAPFFNPKADAAVNFGGIGAVIGHEISHGFDDSGAQFDGDGNLVDWWLPEDKANFEKATKALAAQYDKYEPVKGFFINGIHTNGENIGDLGGVAVAYDALQMYLKDKGNPGKISGFTQDQRFFMSWASVWKTKASDKYLLLQIKIDKHSPGYLRSFAPLINIDAFHNTFDVKKGDKLYKAPEDRIKIW</sequence>
<dbReference type="Pfam" id="PF05649">
    <property type="entry name" value="Peptidase_M13_N"/>
    <property type="match status" value="1"/>
</dbReference>
<dbReference type="InterPro" id="IPR024079">
    <property type="entry name" value="MetalloPept_cat_dom_sf"/>
</dbReference>
<organism evidence="10 11">
    <name type="scientific">Chryseobacterium cucumeris</name>
    <dbReference type="NCBI Taxonomy" id="1813611"/>
    <lineage>
        <taxon>Bacteria</taxon>
        <taxon>Pseudomonadati</taxon>
        <taxon>Bacteroidota</taxon>
        <taxon>Flavobacteriia</taxon>
        <taxon>Flavobacteriales</taxon>
        <taxon>Weeksellaceae</taxon>
        <taxon>Chryseobacterium group</taxon>
        <taxon>Chryseobacterium</taxon>
    </lineage>
</organism>
<evidence type="ECO:0000259" key="9">
    <source>
        <dbReference type="Pfam" id="PF05649"/>
    </source>
</evidence>
<proteinExistence type="inferred from homology"/>
<reference evidence="10 11" key="1">
    <citation type="submission" date="2018-11" db="EMBL/GenBank/DDBJ databases">
        <title>Proposal to divide the Flavobacteriaceae and reorganize its genera based on Amino Acid Identity values calculated from whole genome sequences.</title>
        <authorList>
            <person name="Nicholson A.C."/>
            <person name="Gulvik C.A."/>
            <person name="Whitney A.M."/>
            <person name="Humrighouse B.W."/>
            <person name="Bell M."/>
            <person name="Holmes B."/>
            <person name="Steigerwalt A."/>
            <person name="Villarma A."/>
            <person name="Sheth M."/>
            <person name="Batra D."/>
            <person name="Pryor J."/>
            <person name="Bernardet J.-F."/>
            <person name="Hugo C."/>
            <person name="Kampfer P."/>
            <person name="Newman J."/>
            <person name="Mcquiston J.R."/>
        </authorList>
    </citation>
    <scope>NUCLEOTIDE SEQUENCE [LARGE SCALE GENOMIC DNA]</scope>
    <source>
        <strain evidence="10 11">G0235</strain>
    </source>
</reference>
<gene>
    <name evidence="10" type="ORF">EGI15_05535</name>
</gene>
<evidence type="ECO:0000313" key="10">
    <source>
        <dbReference type="EMBL" id="ROH95320.1"/>
    </source>
</evidence>
<dbReference type="InterPro" id="IPR018497">
    <property type="entry name" value="Peptidase_M13_C"/>
</dbReference>
<evidence type="ECO:0000259" key="8">
    <source>
        <dbReference type="Pfam" id="PF01431"/>
    </source>
</evidence>
<evidence type="ECO:0000313" key="11">
    <source>
        <dbReference type="Proteomes" id="UP000281899"/>
    </source>
</evidence>
<accession>A0ABX9XAK8</accession>
<keyword evidence="7" id="KW-0482">Metalloprotease</keyword>
<dbReference type="InterPro" id="IPR000718">
    <property type="entry name" value="Peptidase_M13"/>
</dbReference>
<dbReference type="GeneID" id="301712126"/>
<dbReference type="PANTHER" id="PTHR11733:SF167">
    <property type="entry name" value="FI17812P1-RELATED"/>
    <property type="match status" value="1"/>
</dbReference>
<evidence type="ECO:0000256" key="7">
    <source>
        <dbReference type="ARBA" id="ARBA00023049"/>
    </source>
</evidence>
<dbReference type="PANTHER" id="PTHR11733">
    <property type="entry name" value="ZINC METALLOPROTEASE FAMILY M13 NEPRILYSIN-RELATED"/>
    <property type="match status" value="1"/>
</dbReference>
<dbReference type="Pfam" id="PF01431">
    <property type="entry name" value="Peptidase_M13"/>
    <property type="match status" value="1"/>
</dbReference>
<feature type="domain" description="Peptidase M13 N-terminal" evidence="9">
    <location>
        <begin position="49"/>
        <end position="425"/>
    </location>
</feature>
<dbReference type="SUPFAM" id="SSF55486">
    <property type="entry name" value="Metalloproteases ('zincins'), catalytic domain"/>
    <property type="match status" value="1"/>
</dbReference>
<evidence type="ECO:0000256" key="3">
    <source>
        <dbReference type="ARBA" id="ARBA00022670"/>
    </source>
</evidence>